<name>A0A9N9SX55_DIABA</name>
<keyword evidence="3" id="KW-1185">Reference proteome</keyword>
<feature type="compositionally biased region" description="Acidic residues" evidence="1">
    <location>
        <begin position="348"/>
        <end position="357"/>
    </location>
</feature>
<evidence type="ECO:0000256" key="1">
    <source>
        <dbReference type="SAM" id="MobiDB-lite"/>
    </source>
</evidence>
<organism evidence="2 3">
    <name type="scientific">Diabrotica balteata</name>
    <name type="common">Banded cucumber beetle</name>
    <dbReference type="NCBI Taxonomy" id="107213"/>
    <lineage>
        <taxon>Eukaryota</taxon>
        <taxon>Metazoa</taxon>
        <taxon>Ecdysozoa</taxon>
        <taxon>Arthropoda</taxon>
        <taxon>Hexapoda</taxon>
        <taxon>Insecta</taxon>
        <taxon>Pterygota</taxon>
        <taxon>Neoptera</taxon>
        <taxon>Endopterygota</taxon>
        <taxon>Coleoptera</taxon>
        <taxon>Polyphaga</taxon>
        <taxon>Cucujiformia</taxon>
        <taxon>Chrysomeloidea</taxon>
        <taxon>Chrysomelidae</taxon>
        <taxon>Galerucinae</taxon>
        <taxon>Diabroticina</taxon>
        <taxon>Diabroticites</taxon>
        <taxon>Diabrotica</taxon>
    </lineage>
</organism>
<protein>
    <submittedName>
        <fullName evidence="2">Uncharacterized protein</fullName>
    </submittedName>
</protein>
<accession>A0A9N9SX55</accession>
<dbReference type="EMBL" id="OU898278">
    <property type="protein sequence ID" value="CAG9831176.1"/>
    <property type="molecule type" value="Genomic_DNA"/>
</dbReference>
<proteinExistence type="predicted"/>
<dbReference type="OrthoDB" id="6766867at2759"/>
<feature type="region of interest" description="Disordered" evidence="1">
    <location>
        <begin position="343"/>
        <end position="370"/>
    </location>
</feature>
<feature type="compositionally biased region" description="Basic and acidic residues" evidence="1">
    <location>
        <begin position="358"/>
        <end position="370"/>
    </location>
</feature>
<dbReference type="Proteomes" id="UP001153709">
    <property type="component" value="Chromosome 3"/>
</dbReference>
<gene>
    <name evidence="2" type="ORF">DIABBA_LOCUS4798</name>
</gene>
<reference evidence="2" key="1">
    <citation type="submission" date="2022-01" db="EMBL/GenBank/DDBJ databases">
        <authorList>
            <person name="King R."/>
        </authorList>
    </citation>
    <scope>NUCLEOTIDE SEQUENCE</scope>
</reference>
<dbReference type="AlphaFoldDB" id="A0A9N9SX55"/>
<sequence length="370" mass="41771">MTPLSVIDRSKLRRARQKHRSALQSEFKSSTVEIRGLYFDGRKDKTVCQEKVLDKLHRKIKTEDHISLLEEPGSKYLNHITPTSGTGRHIATSILNFFEESGFGTGNLLIVGCDGTAVNTGRKNGVLRFLETELKRPLQWSICLLHMNELPLRHIFQYLDGETSGPREYSGSIGKLLKSCENLPVIHFVPIHTTIPQLDAAVIRDLSSDQKYLYEICHSVSSGKCSIDLATRNPGKLSYARWVTKANRILRVYVGSENPSLVLRSLAEFVAKVATKFFFAALRNSKASIFMRDVRVDKYVKKLMQTLDNGDFSDLSDLSEGEAGDEDLLEEAENVESRIEDIVAAMDPQDDNNEDELEKMSFEEMKYSTT</sequence>
<evidence type="ECO:0000313" key="2">
    <source>
        <dbReference type="EMBL" id="CAG9831176.1"/>
    </source>
</evidence>
<evidence type="ECO:0000313" key="3">
    <source>
        <dbReference type="Proteomes" id="UP001153709"/>
    </source>
</evidence>
<dbReference type="PANTHER" id="PTHR46409">
    <property type="entry name" value="HTH PSQ-TYPE DOMAIN-CONTAINING PROTEIN"/>
    <property type="match status" value="1"/>
</dbReference>
<dbReference type="PANTHER" id="PTHR46409:SF1">
    <property type="entry name" value="HTH PSQ-TYPE DOMAIN-CONTAINING PROTEIN"/>
    <property type="match status" value="1"/>
</dbReference>